<keyword evidence="4" id="KW-0010">Activator</keyword>
<dbReference type="Gene3D" id="3.40.50.300">
    <property type="entry name" value="P-loop containing nucleotide triphosphate hydrolases"/>
    <property type="match status" value="1"/>
</dbReference>
<dbReference type="PROSITE" id="PS50045">
    <property type="entry name" value="SIGMA54_INTERACT_4"/>
    <property type="match status" value="1"/>
</dbReference>
<dbReference type="SUPFAM" id="SSF52540">
    <property type="entry name" value="P-loop containing nucleoside triphosphate hydrolases"/>
    <property type="match status" value="1"/>
</dbReference>
<accession>A0A9D6YZM2</accession>
<gene>
    <name evidence="6" type="ORF">HY912_05760</name>
</gene>
<dbReference type="InterPro" id="IPR002078">
    <property type="entry name" value="Sigma_54_int"/>
</dbReference>
<evidence type="ECO:0000256" key="1">
    <source>
        <dbReference type="ARBA" id="ARBA00022741"/>
    </source>
</evidence>
<dbReference type="InterPro" id="IPR027417">
    <property type="entry name" value="P-loop_NTPase"/>
</dbReference>
<dbReference type="PANTHER" id="PTHR32071:SF117">
    <property type="entry name" value="PTS-DEPENDENT DIHYDROXYACETONE KINASE OPERON REGULATORY PROTEIN-RELATED"/>
    <property type="match status" value="1"/>
</dbReference>
<evidence type="ECO:0000256" key="3">
    <source>
        <dbReference type="ARBA" id="ARBA00023125"/>
    </source>
</evidence>
<dbReference type="PANTHER" id="PTHR32071">
    <property type="entry name" value="TRANSCRIPTIONAL REGULATORY PROTEIN"/>
    <property type="match status" value="1"/>
</dbReference>
<dbReference type="InterPro" id="IPR025662">
    <property type="entry name" value="Sigma_54_int_dom_ATP-bd_1"/>
</dbReference>
<proteinExistence type="predicted"/>
<dbReference type="InterPro" id="IPR029016">
    <property type="entry name" value="GAF-like_dom_sf"/>
</dbReference>
<protein>
    <submittedName>
        <fullName evidence="6">Sigma 54-interacting transcriptional regulator</fullName>
    </submittedName>
</protein>
<dbReference type="Gene3D" id="3.30.450.40">
    <property type="match status" value="1"/>
</dbReference>
<dbReference type="SUPFAM" id="SSF55781">
    <property type="entry name" value="GAF domain-like"/>
    <property type="match status" value="1"/>
</dbReference>
<comment type="caution">
    <text evidence="6">The sequence shown here is derived from an EMBL/GenBank/DDBJ whole genome shotgun (WGS) entry which is preliminary data.</text>
</comment>
<dbReference type="CDD" id="cd00009">
    <property type="entry name" value="AAA"/>
    <property type="match status" value="1"/>
</dbReference>
<dbReference type="EMBL" id="JACRDE010000166">
    <property type="protein sequence ID" value="MBI5248983.1"/>
    <property type="molecule type" value="Genomic_DNA"/>
</dbReference>
<evidence type="ECO:0000256" key="4">
    <source>
        <dbReference type="ARBA" id="ARBA00023159"/>
    </source>
</evidence>
<evidence type="ECO:0000313" key="6">
    <source>
        <dbReference type="EMBL" id="MBI5248983.1"/>
    </source>
</evidence>
<feature type="domain" description="Sigma-54 factor interaction" evidence="5">
    <location>
        <begin position="137"/>
        <end position="228"/>
    </location>
</feature>
<dbReference type="GO" id="GO:0003677">
    <property type="term" value="F:DNA binding"/>
    <property type="evidence" value="ECO:0007669"/>
    <property type="project" value="UniProtKB-KW"/>
</dbReference>
<organism evidence="6 7">
    <name type="scientific">Desulfomonile tiedjei</name>
    <dbReference type="NCBI Taxonomy" id="2358"/>
    <lineage>
        <taxon>Bacteria</taxon>
        <taxon>Pseudomonadati</taxon>
        <taxon>Thermodesulfobacteriota</taxon>
        <taxon>Desulfomonilia</taxon>
        <taxon>Desulfomonilales</taxon>
        <taxon>Desulfomonilaceae</taxon>
        <taxon>Desulfomonile</taxon>
    </lineage>
</organism>
<keyword evidence="3" id="KW-0238">DNA-binding</keyword>
<keyword evidence="2" id="KW-0067">ATP-binding</keyword>
<keyword evidence="1" id="KW-0547">Nucleotide-binding</keyword>
<evidence type="ECO:0000259" key="5">
    <source>
        <dbReference type="PROSITE" id="PS50045"/>
    </source>
</evidence>
<dbReference type="Pfam" id="PF00158">
    <property type="entry name" value="Sigma54_activat"/>
    <property type="match status" value="1"/>
</dbReference>
<name>A0A9D6YZM2_9BACT</name>
<dbReference type="GO" id="GO:0006355">
    <property type="term" value="P:regulation of DNA-templated transcription"/>
    <property type="evidence" value="ECO:0007669"/>
    <property type="project" value="InterPro"/>
</dbReference>
<sequence>MTGTLFEKCRYLFEKWRRGEVCQFTRTEDIPDEARDVKSILTKFGAKSHLSIPITLAGSTAGAFTVATTRHHRTWSEDLIPRLRLFGEVFINAMARKRSEEKLQEALSEIRKLKDRIEADYVYLREEIKLEHDFSDIVGKSDVLKKILLKVRQVAPTNATVLILGETGTGKGLIARAVHNASARKERPLIQVNCAVLAGSLIESELFGHEKGAFTGAQANRAGRFEMA</sequence>
<feature type="non-terminal residue" evidence="6">
    <location>
        <position position="228"/>
    </location>
</feature>
<dbReference type="Proteomes" id="UP000807825">
    <property type="component" value="Unassembled WGS sequence"/>
</dbReference>
<dbReference type="PROSITE" id="PS00675">
    <property type="entry name" value="SIGMA54_INTERACT_1"/>
    <property type="match status" value="1"/>
</dbReference>
<evidence type="ECO:0000313" key="7">
    <source>
        <dbReference type="Proteomes" id="UP000807825"/>
    </source>
</evidence>
<dbReference type="AlphaFoldDB" id="A0A9D6YZM2"/>
<dbReference type="GO" id="GO:0005524">
    <property type="term" value="F:ATP binding"/>
    <property type="evidence" value="ECO:0007669"/>
    <property type="project" value="UniProtKB-KW"/>
</dbReference>
<evidence type="ECO:0000256" key="2">
    <source>
        <dbReference type="ARBA" id="ARBA00022840"/>
    </source>
</evidence>
<reference evidence="6" key="1">
    <citation type="submission" date="2020-07" db="EMBL/GenBank/DDBJ databases">
        <title>Huge and variable diversity of episymbiotic CPR bacteria and DPANN archaea in groundwater ecosystems.</title>
        <authorList>
            <person name="He C.Y."/>
            <person name="Keren R."/>
            <person name="Whittaker M."/>
            <person name="Farag I.F."/>
            <person name="Doudna J."/>
            <person name="Cate J.H.D."/>
            <person name="Banfield J.F."/>
        </authorList>
    </citation>
    <scope>NUCLEOTIDE SEQUENCE</scope>
    <source>
        <strain evidence="6">NC_groundwater_1664_Pr3_B-0.1um_52_9</strain>
    </source>
</reference>